<dbReference type="EMBL" id="JBHUKS010000030">
    <property type="protein sequence ID" value="MFD2473274.1"/>
    <property type="molecule type" value="Genomic_DNA"/>
</dbReference>
<accession>A0ABW5HK88</accession>
<dbReference type="RefSeq" id="WP_378311623.1">
    <property type="nucleotide sequence ID" value="NZ_JBHUKS010000030.1"/>
</dbReference>
<evidence type="ECO:0000259" key="1">
    <source>
        <dbReference type="Pfam" id="PF12697"/>
    </source>
</evidence>
<dbReference type="InterPro" id="IPR029058">
    <property type="entry name" value="AB_hydrolase_fold"/>
</dbReference>
<dbReference type="InterPro" id="IPR000073">
    <property type="entry name" value="AB_hydrolase_1"/>
</dbReference>
<proteinExistence type="predicted"/>
<gene>
    <name evidence="2" type="ORF">ACFSVL_38145</name>
</gene>
<dbReference type="PANTHER" id="PTHR43194:SF2">
    <property type="entry name" value="PEROXISOMAL MEMBRANE PROTEIN LPX1"/>
    <property type="match status" value="1"/>
</dbReference>
<dbReference type="Gene3D" id="3.40.50.1820">
    <property type="entry name" value="alpha/beta hydrolase"/>
    <property type="match status" value="1"/>
</dbReference>
<dbReference type="Proteomes" id="UP001597483">
    <property type="component" value="Unassembled WGS sequence"/>
</dbReference>
<protein>
    <submittedName>
        <fullName evidence="2">Alpha/beta fold hydrolase</fullName>
    </submittedName>
</protein>
<name>A0ABW5HK88_9PSEU</name>
<dbReference type="Pfam" id="PF12697">
    <property type="entry name" value="Abhydrolase_6"/>
    <property type="match status" value="1"/>
</dbReference>
<evidence type="ECO:0000313" key="3">
    <source>
        <dbReference type="Proteomes" id="UP001597483"/>
    </source>
</evidence>
<dbReference type="InterPro" id="IPR050228">
    <property type="entry name" value="Carboxylesterase_BioH"/>
</dbReference>
<evidence type="ECO:0000313" key="2">
    <source>
        <dbReference type="EMBL" id="MFD2473274.1"/>
    </source>
</evidence>
<sequence length="277" mass="29548">MTEYRTASTRSADGTTLGYRMLGNGPAVLLMHGGMQAAQHLMKLAAALSTEFTVCVPDRRGRGLSGPHGADYGIARETEDLRALVEETGASRVFGLSSGALVTLRSALSTPGINAIALYEPPLSVNGSVPLDWVPRFEREIASSKISSALATALKGLRIEPAFARIPRLALVPLMTIGARLQRNADVPIPALVPTLRFDVQLVEELADTAPDYANLKPRVLPLGGTTSPAYLRTALDELSTTIPHARRITFSGLGHSGPDDGDPPRVAKTLRTFFLD</sequence>
<organism evidence="2 3">
    <name type="scientific">Amycolatopsis silviterrae</name>
    <dbReference type="NCBI Taxonomy" id="1656914"/>
    <lineage>
        <taxon>Bacteria</taxon>
        <taxon>Bacillati</taxon>
        <taxon>Actinomycetota</taxon>
        <taxon>Actinomycetes</taxon>
        <taxon>Pseudonocardiales</taxon>
        <taxon>Pseudonocardiaceae</taxon>
        <taxon>Amycolatopsis</taxon>
    </lineage>
</organism>
<dbReference type="SUPFAM" id="SSF53474">
    <property type="entry name" value="alpha/beta-Hydrolases"/>
    <property type="match status" value="1"/>
</dbReference>
<reference evidence="3" key="1">
    <citation type="journal article" date="2019" name="Int. J. Syst. Evol. Microbiol.">
        <title>The Global Catalogue of Microorganisms (GCM) 10K type strain sequencing project: providing services to taxonomists for standard genome sequencing and annotation.</title>
        <authorList>
            <consortium name="The Broad Institute Genomics Platform"/>
            <consortium name="The Broad Institute Genome Sequencing Center for Infectious Disease"/>
            <person name="Wu L."/>
            <person name="Ma J."/>
        </authorList>
    </citation>
    <scope>NUCLEOTIDE SEQUENCE [LARGE SCALE GENOMIC DNA]</scope>
    <source>
        <strain evidence="3">CGMCC 4.7641</strain>
    </source>
</reference>
<dbReference type="PANTHER" id="PTHR43194">
    <property type="entry name" value="HYDROLASE ALPHA/BETA FOLD FAMILY"/>
    <property type="match status" value="1"/>
</dbReference>
<keyword evidence="3" id="KW-1185">Reference proteome</keyword>
<feature type="domain" description="AB hydrolase-1" evidence="1">
    <location>
        <begin position="28"/>
        <end position="269"/>
    </location>
</feature>
<keyword evidence="2" id="KW-0378">Hydrolase</keyword>
<dbReference type="GO" id="GO:0016787">
    <property type="term" value="F:hydrolase activity"/>
    <property type="evidence" value="ECO:0007669"/>
    <property type="project" value="UniProtKB-KW"/>
</dbReference>
<comment type="caution">
    <text evidence="2">The sequence shown here is derived from an EMBL/GenBank/DDBJ whole genome shotgun (WGS) entry which is preliminary data.</text>
</comment>